<name>A0A077KT23_9ACTN</name>
<evidence type="ECO:0000313" key="2">
    <source>
        <dbReference type="EMBL" id="BAP34722.1"/>
    </source>
</evidence>
<organism evidence="2">
    <name type="scientific">Streptomyces sp. ML694-90F3</name>
    <dbReference type="NCBI Taxonomy" id="1265536"/>
    <lineage>
        <taxon>Bacteria</taxon>
        <taxon>Bacillati</taxon>
        <taxon>Actinomycetota</taxon>
        <taxon>Actinomycetes</taxon>
        <taxon>Kitasatosporales</taxon>
        <taxon>Streptomycetaceae</taxon>
        <taxon>Streptomyces</taxon>
    </lineage>
</organism>
<dbReference type="CDD" id="cd02440">
    <property type="entry name" value="AdoMet_MTases"/>
    <property type="match status" value="1"/>
</dbReference>
<evidence type="ECO:0000256" key="1">
    <source>
        <dbReference type="SAM" id="MobiDB-lite"/>
    </source>
</evidence>
<proteinExistence type="predicted"/>
<feature type="region of interest" description="Disordered" evidence="1">
    <location>
        <begin position="191"/>
        <end position="211"/>
    </location>
</feature>
<dbReference type="InterPro" id="IPR029063">
    <property type="entry name" value="SAM-dependent_MTases_sf"/>
</dbReference>
<dbReference type="Gene3D" id="3.40.50.150">
    <property type="entry name" value="Vaccinia Virus protein VP39"/>
    <property type="match status" value="1"/>
</dbReference>
<dbReference type="SUPFAM" id="SSF53335">
    <property type="entry name" value="S-adenosyl-L-methionine-dependent methyltransferases"/>
    <property type="match status" value="1"/>
</dbReference>
<protein>
    <recommendedName>
        <fullName evidence="3">S-adenosyl methyltransferase</fullName>
    </recommendedName>
</protein>
<evidence type="ECO:0008006" key="3">
    <source>
        <dbReference type="Google" id="ProtNLM"/>
    </source>
</evidence>
<dbReference type="InterPro" id="IPR006764">
    <property type="entry name" value="SAM_dep_MeTrfase_SAV2177_type"/>
</dbReference>
<dbReference type="Pfam" id="PF04672">
    <property type="entry name" value="Methyltransf_19"/>
    <property type="match status" value="1"/>
</dbReference>
<sequence>MSDSRIVTFRGRMVPWITPWSDALNLPEPVVLASGGRGIAYADESVHDRTDDGVLLARGRGPRIPGPGSRPLYEVVDTRRQRRAAGRLVCQICGHRPPPHPDGQVWLLGGADEVADGILTVTPPVCATPCAAFAIRQCPALARGHRTVRVRYPRLWGYHGVLLPARPRASWRAAGPDDDRRTAAVRRPVAAVAARGPHGHPPHRPDDRRPHHRTLRGWGRVVMTTAFQPVSSARFYHAALGDAPEARDGYAGDEALVAKLMANGVPAREMARALRAFQIRAVTHLARTMGIAQFVEIGPGLPPRSTPATHDIALRYHRRRARVLYVDRDPEVVAHLNIAADNNVRGCAKTVLGDLVRPDEIIAEVNVHLDPGQPVALVLTGVLDHVADDGRPRAAVRRLLDDLVPGSALVLTHITHEHDPELIHRAARLLGDAGLTAHLRSFESVAAFFTGLTAIGPGLVPVSQWEPDGTDDGAPHTAHTYGGVGLL</sequence>
<dbReference type="AlphaFoldDB" id="A0A077KT23"/>
<reference evidence="2" key="1">
    <citation type="journal article" date="2013" name="J. Antibiot.">
        <title>Identification of the incednine biosynthetic gene cluster: characterization of novel beta-glutamate-beta-decarboxylase IdnL3.</title>
        <authorList>
            <person name="Takaishi M."/>
            <person name="Kudo F."/>
            <person name="Eguchi T."/>
        </authorList>
    </citation>
    <scope>NUCLEOTIDE SEQUENCE</scope>
    <source>
        <strain evidence="2">ML694-90F3</strain>
    </source>
</reference>
<accession>A0A077KT23</accession>
<dbReference type="EMBL" id="AB767280">
    <property type="protein sequence ID" value="BAP34722.1"/>
    <property type="molecule type" value="Genomic_DNA"/>
</dbReference>